<evidence type="ECO:0000259" key="6">
    <source>
        <dbReference type="PROSITE" id="PS51007"/>
    </source>
</evidence>
<keyword evidence="8" id="KW-1185">Reference proteome</keyword>
<dbReference type="Proteomes" id="UP000268844">
    <property type="component" value="Unassembled WGS sequence"/>
</dbReference>
<dbReference type="AlphaFoldDB" id="A0A3S4CQS8"/>
<feature type="domain" description="Cytochrome c" evidence="6">
    <location>
        <begin position="19"/>
        <end position="113"/>
    </location>
</feature>
<dbReference type="GO" id="GO:0046872">
    <property type="term" value="F:metal ion binding"/>
    <property type="evidence" value="ECO:0007669"/>
    <property type="project" value="UniProtKB-KW"/>
</dbReference>
<evidence type="ECO:0000256" key="2">
    <source>
        <dbReference type="ARBA" id="ARBA00022723"/>
    </source>
</evidence>
<keyword evidence="3 4" id="KW-0408">Iron</keyword>
<protein>
    <submittedName>
        <fullName evidence="7">Cytochrome c-552</fullName>
    </submittedName>
</protein>
<evidence type="ECO:0000256" key="5">
    <source>
        <dbReference type="SAM" id="SignalP"/>
    </source>
</evidence>
<dbReference type="Pfam" id="PF00034">
    <property type="entry name" value="Cytochrom_C"/>
    <property type="match status" value="1"/>
</dbReference>
<dbReference type="SUPFAM" id="SSF46626">
    <property type="entry name" value="Cytochrome c"/>
    <property type="match status" value="1"/>
</dbReference>
<reference evidence="7 8" key="1">
    <citation type="submission" date="2018-12" db="EMBL/GenBank/DDBJ databases">
        <authorList>
            <person name="Criscuolo A."/>
        </authorList>
    </citation>
    <scope>NUCLEOTIDE SEQUENCE [LARGE SCALE GENOMIC DNA]</scope>
    <source>
        <strain evidence="7">ACIP1116281</strain>
    </source>
</reference>
<dbReference type="GO" id="GO:0020037">
    <property type="term" value="F:heme binding"/>
    <property type="evidence" value="ECO:0007669"/>
    <property type="project" value="InterPro"/>
</dbReference>
<feature type="chain" id="PRO_5018757620" evidence="5">
    <location>
        <begin position="21"/>
        <end position="147"/>
    </location>
</feature>
<dbReference type="InterPro" id="IPR036909">
    <property type="entry name" value="Cyt_c-like_dom_sf"/>
</dbReference>
<evidence type="ECO:0000256" key="3">
    <source>
        <dbReference type="ARBA" id="ARBA00023004"/>
    </source>
</evidence>
<dbReference type="OrthoDB" id="70223at2"/>
<accession>A0A3S4CQS8</accession>
<dbReference type="Gene3D" id="1.10.760.10">
    <property type="entry name" value="Cytochrome c-like domain"/>
    <property type="match status" value="1"/>
</dbReference>
<dbReference type="GO" id="GO:0009055">
    <property type="term" value="F:electron transfer activity"/>
    <property type="evidence" value="ECO:0007669"/>
    <property type="project" value="InterPro"/>
</dbReference>
<dbReference type="InterPro" id="IPR009056">
    <property type="entry name" value="Cyt_c-like_dom"/>
</dbReference>
<evidence type="ECO:0000313" key="8">
    <source>
        <dbReference type="Proteomes" id="UP000268844"/>
    </source>
</evidence>
<evidence type="ECO:0000256" key="1">
    <source>
        <dbReference type="ARBA" id="ARBA00022617"/>
    </source>
</evidence>
<evidence type="ECO:0000256" key="4">
    <source>
        <dbReference type="PROSITE-ProRule" id="PRU00433"/>
    </source>
</evidence>
<organism evidence="7 8">
    <name type="scientific">Devosia equisanguinis</name>
    <dbReference type="NCBI Taxonomy" id="2490941"/>
    <lineage>
        <taxon>Bacteria</taxon>
        <taxon>Pseudomonadati</taxon>
        <taxon>Pseudomonadota</taxon>
        <taxon>Alphaproteobacteria</taxon>
        <taxon>Hyphomicrobiales</taxon>
        <taxon>Devosiaceae</taxon>
        <taxon>Devosia</taxon>
    </lineage>
</organism>
<proteinExistence type="predicted"/>
<sequence>MKLGTFSVLVLALLGAPAMAGEAGETLFVDSCSGCHQLAGAGQAGLAPPLTDKALWTGLGPRGTDYIAGVMMGGLTGTITAAGQKYIGLAMPPQDWMTDEEMQAVADYVLNDLNGLGLDIPVETFAALRQAPPSHSALRALRKEAIP</sequence>
<keyword evidence="1 4" id="KW-0349">Heme</keyword>
<dbReference type="EMBL" id="UZWD01000017">
    <property type="protein sequence ID" value="VDS03935.1"/>
    <property type="molecule type" value="Genomic_DNA"/>
</dbReference>
<gene>
    <name evidence="7" type="primary">cycA_1</name>
    <name evidence="7" type="ORF">DEVEQU_01064</name>
</gene>
<dbReference type="RefSeq" id="WP_126149525.1">
    <property type="nucleotide sequence ID" value="NZ_JBHTMH010000001.1"/>
</dbReference>
<name>A0A3S4CQS8_9HYPH</name>
<feature type="signal peptide" evidence="5">
    <location>
        <begin position="1"/>
        <end position="20"/>
    </location>
</feature>
<dbReference type="PROSITE" id="PS51007">
    <property type="entry name" value="CYTC"/>
    <property type="match status" value="1"/>
</dbReference>
<keyword evidence="2 4" id="KW-0479">Metal-binding</keyword>
<keyword evidence="5" id="KW-0732">Signal</keyword>
<evidence type="ECO:0000313" key="7">
    <source>
        <dbReference type="EMBL" id="VDS03935.1"/>
    </source>
</evidence>